<feature type="transmembrane region" description="Helical" evidence="9">
    <location>
        <begin position="285"/>
        <end position="302"/>
    </location>
</feature>
<evidence type="ECO:0000256" key="2">
    <source>
        <dbReference type="ARBA" id="ARBA00022448"/>
    </source>
</evidence>
<feature type="compositionally biased region" description="Acidic residues" evidence="8">
    <location>
        <begin position="251"/>
        <end position="260"/>
    </location>
</feature>
<dbReference type="Proteomes" id="UP000618986">
    <property type="component" value="Unassembled WGS sequence"/>
</dbReference>
<dbReference type="PANTHER" id="PTHR30354:SF22">
    <property type="entry name" value="HIGH-AFFINITY GLUCONATE TRANSPORTER"/>
    <property type="match status" value="1"/>
</dbReference>
<evidence type="ECO:0000256" key="9">
    <source>
        <dbReference type="SAM" id="Phobius"/>
    </source>
</evidence>
<keyword evidence="3" id="KW-1003">Cell membrane</keyword>
<proteinExistence type="inferred from homology"/>
<protein>
    <submittedName>
        <fullName evidence="10">GntP family gluconate:H+ symporter</fullName>
    </submittedName>
</protein>
<feature type="transmembrane region" description="Helical" evidence="9">
    <location>
        <begin position="441"/>
        <end position="458"/>
    </location>
</feature>
<dbReference type="RefSeq" id="WP_184682460.1">
    <property type="nucleotide sequence ID" value="NZ_JACHJC010000001.1"/>
</dbReference>
<organism evidence="10 11">
    <name type="scientific">Micromonospora echinospora</name>
    <name type="common">Micromonospora purpurea</name>
    <dbReference type="NCBI Taxonomy" id="1877"/>
    <lineage>
        <taxon>Bacteria</taxon>
        <taxon>Bacillati</taxon>
        <taxon>Actinomycetota</taxon>
        <taxon>Actinomycetes</taxon>
        <taxon>Micromonosporales</taxon>
        <taxon>Micromonosporaceae</taxon>
        <taxon>Micromonospora</taxon>
    </lineage>
</organism>
<keyword evidence="2" id="KW-0813">Transport</keyword>
<accession>A0ABR6MAW6</accession>
<feature type="transmembrane region" description="Helical" evidence="9">
    <location>
        <begin position="114"/>
        <end position="147"/>
    </location>
</feature>
<comment type="subcellular location">
    <subcellularLocation>
        <location evidence="1">Cell membrane</location>
        <topology evidence="1">Multi-pass membrane protein</topology>
    </subcellularLocation>
</comment>
<evidence type="ECO:0000256" key="7">
    <source>
        <dbReference type="ARBA" id="ARBA00049663"/>
    </source>
</evidence>
<evidence type="ECO:0000256" key="4">
    <source>
        <dbReference type="ARBA" id="ARBA00022692"/>
    </source>
</evidence>
<evidence type="ECO:0000256" key="8">
    <source>
        <dbReference type="SAM" id="MobiDB-lite"/>
    </source>
</evidence>
<feature type="transmembrane region" description="Helical" evidence="9">
    <location>
        <begin position="43"/>
        <end position="61"/>
    </location>
</feature>
<keyword evidence="5 9" id="KW-1133">Transmembrane helix</keyword>
<keyword evidence="11" id="KW-1185">Reference proteome</keyword>
<comment type="similarity">
    <text evidence="7">Belongs to the GntP permease family.</text>
</comment>
<feature type="transmembrane region" description="Helical" evidence="9">
    <location>
        <begin position="402"/>
        <end position="429"/>
    </location>
</feature>
<feature type="transmembrane region" description="Helical" evidence="9">
    <location>
        <begin position="355"/>
        <end position="376"/>
    </location>
</feature>
<feature type="transmembrane region" description="Helical" evidence="9">
    <location>
        <begin position="154"/>
        <end position="172"/>
    </location>
</feature>
<evidence type="ECO:0000313" key="11">
    <source>
        <dbReference type="Proteomes" id="UP000618986"/>
    </source>
</evidence>
<evidence type="ECO:0000313" key="10">
    <source>
        <dbReference type="EMBL" id="MBB5111800.1"/>
    </source>
</evidence>
<keyword evidence="4 9" id="KW-0812">Transmembrane</keyword>
<sequence>MVTLLAAPAEPLTNAGDTQLVLAALLGIAAVVLLIAWGKVHPFLSLILGAAVLGVVAAVPVDKIVTSFSGGVGSTVGGVGLLIALGAMIGGLLAESGGADGIVERVVGRVSGTALPWAMAGVAALIGLPLFFEVGVVLLVPIVLLVSLRVNVPLIKIGIPALAGLSVLHGLVPPHPGPLVAIDALGANLGQTLALGLLVAIPTVIIAGPVFGNFIARYVSATAPTELLPTRRDAADDRSPTRPGDGRADADGDLVTEDDLLNPGTGRPGAAIEEPAGRRSSRSPALWAAVVTVLLPVVLMLLRAIGELTLAENTAGRKALDIVGTPIIALLAGVIFAMIFLGYRSGFSRTQVSGFLGGSLPPIAGILLIVAAGGGFKQVLVDAGVGDLVANAADGANLSPLLLGWLVAVGIRVATGSATVATITAAGIVAPLADTLGGPEVALLALAIGCGSLFFSHVNDAGFWLVKEYFGLTVGQTIKSWSVMETIISVVGFLGVLLLDVFL</sequence>
<evidence type="ECO:0000256" key="1">
    <source>
        <dbReference type="ARBA" id="ARBA00004651"/>
    </source>
</evidence>
<comment type="caution">
    <text evidence="10">The sequence shown here is derived from an EMBL/GenBank/DDBJ whole genome shotgun (WGS) entry which is preliminary data.</text>
</comment>
<dbReference type="PANTHER" id="PTHR30354">
    <property type="entry name" value="GNT FAMILY GLUCONATE TRANSPORTER"/>
    <property type="match status" value="1"/>
</dbReference>
<feature type="region of interest" description="Disordered" evidence="8">
    <location>
        <begin position="229"/>
        <end position="277"/>
    </location>
</feature>
<evidence type="ECO:0000256" key="3">
    <source>
        <dbReference type="ARBA" id="ARBA00022475"/>
    </source>
</evidence>
<feature type="compositionally biased region" description="Basic and acidic residues" evidence="8">
    <location>
        <begin position="229"/>
        <end position="250"/>
    </location>
</feature>
<evidence type="ECO:0000256" key="6">
    <source>
        <dbReference type="ARBA" id="ARBA00023136"/>
    </source>
</evidence>
<reference evidence="10 11" key="1">
    <citation type="submission" date="2020-08" db="EMBL/GenBank/DDBJ databases">
        <title>Sequencing the genomes of 1000 actinobacteria strains.</title>
        <authorList>
            <person name="Klenk H.-P."/>
        </authorList>
    </citation>
    <scope>NUCLEOTIDE SEQUENCE [LARGE SCALE GENOMIC DNA]</scope>
    <source>
        <strain evidence="10 11">DSM 43036</strain>
    </source>
</reference>
<gene>
    <name evidence="10" type="ORF">FHU28_001639</name>
</gene>
<dbReference type="InterPro" id="IPR003474">
    <property type="entry name" value="Glcn_transporter"/>
</dbReference>
<name>A0ABR6MAW6_MICEC</name>
<evidence type="ECO:0000256" key="5">
    <source>
        <dbReference type="ARBA" id="ARBA00022989"/>
    </source>
</evidence>
<feature type="transmembrane region" description="Helical" evidence="9">
    <location>
        <begin position="478"/>
        <end position="499"/>
    </location>
</feature>
<dbReference type="PIRSF" id="PIRSF002746">
    <property type="entry name" value="Gluconate_transporter"/>
    <property type="match status" value="1"/>
</dbReference>
<feature type="transmembrane region" description="Helical" evidence="9">
    <location>
        <begin position="322"/>
        <end position="343"/>
    </location>
</feature>
<dbReference type="EMBL" id="JACHJC010000001">
    <property type="protein sequence ID" value="MBB5111800.1"/>
    <property type="molecule type" value="Genomic_DNA"/>
</dbReference>
<feature type="transmembrane region" description="Helical" evidence="9">
    <location>
        <begin position="192"/>
        <end position="216"/>
    </location>
</feature>
<dbReference type="Pfam" id="PF02447">
    <property type="entry name" value="GntP_permease"/>
    <property type="match status" value="2"/>
</dbReference>
<feature type="transmembrane region" description="Helical" evidence="9">
    <location>
        <begin position="73"/>
        <end position="94"/>
    </location>
</feature>
<feature type="transmembrane region" description="Helical" evidence="9">
    <location>
        <begin position="20"/>
        <end position="37"/>
    </location>
</feature>
<keyword evidence="6 9" id="KW-0472">Membrane</keyword>
<dbReference type="GeneID" id="300292229"/>